<organism evidence="5 6">
    <name type="scientific">Candidatus Oscillibacter excrementigallinarum</name>
    <dbReference type="NCBI Taxonomy" id="2838716"/>
    <lineage>
        <taxon>Bacteria</taxon>
        <taxon>Bacillati</taxon>
        <taxon>Bacillota</taxon>
        <taxon>Clostridia</taxon>
        <taxon>Eubacteriales</taxon>
        <taxon>Oscillospiraceae</taxon>
        <taxon>Oscillibacter</taxon>
    </lineage>
</organism>
<dbReference type="InterPro" id="IPR018389">
    <property type="entry name" value="DctP_fam"/>
</dbReference>
<evidence type="ECO:0000313" key="6">
    <source>
        <dbReference type="Proteomes" id="UP000823824"/>
    </source>
</evidence>
<keyword evidence="2" id="KW-0813">Transport</keyword>
<accession>A0A9D2RRF9</accession>
<gene>
    <name evidence="5" type="primary">dctP</name>
    <name evidence="5" type="ORF">H9787_03165</name>
</gene>
<dbReference type="NCBIfam" id="TIGR00787">
    <property type="entry name" value="dctP"/>
    <property type="match status" value="1"/>
</dbReference>
<dbReference type="PIRSF" id="PIRSF006470">
    <property type="entry name" value="DctB"/>
    <property type="match status" value="1"/>
</dbReference>
<dbReference type="AlphaFoldDB" id="A0A9D2RRF9"/>
<dbReference type="Gene3D" id="3.40.190.170">
    <property type="entry name" value="Bacterial extracellular solute-binding protein, family 7"/>
    <property type="match status" value="1"/>
</dbReference>
<evidence type="ECO:0000313" key="5">
    <source>
        <dbReference type="EMBL" id="HJB12696.1"/>
    </source>
</evidence>
<dbReference type="Proteomes" id="UP000823824">
    <property type="component" value="Unassembled WGS sequence"/>
</dbReference>
<reference evidence="5" key="2">
    <citation type="submission" date="2021-04" db="EMBL/GenBank/DDBJ databases">
        <authorList>
            <person name="Gilroy R."/>
        </authorList>
    </citation>
    <scope>NUCLEOTIDE SEQUENCE</scope>
    <source>
        <strain evidence="5">ChiBcec18-1249</strain>
    </source>
</reference>
<feature type="chain" id="PRO_5039445458" evidence="4">
    <location>
        <begin position="20"/>
        <end position="357"/>
    </location>
</feature>
<sequence>MKKFLALLLALTMALALVACGGGSDTADTGSGDTSTGDTATGEFESMTWKFACSATETSPWVDGAKEFARIVGEQTGGAITVQYYPADQLTAGSQTDGIQALMDGTTELSMHSNLIWSSFDQRFNVVSLPFLFDSVEEADAALDGAGGQALGEILESEYNVHLLGIAENGFRHITNSKHAVTSLADMENLKIRVAGSQLLNRAYELWGADYTNANWSEVFTALQTGTYDGQENPLPTADAASIQEVQSYLTYWTGAYDCLFFCMNADLYNSLSPELQAIVDDAGQQACVYERELNRGQDQEIMDKWAEAGVKVTELSADAAAEFAEASAPVYDEFADELTPELIEAFTSVTQADNAA</sequence>
<dbReference type="Pfam" id="PF03480">
    <property type="entry name" value="DctP"/>
    <property type="match status" value="1"/>
</dbReference>
<dbReference type="NCBIfam" id="NF037995">
    <property type="entry name" value="TRAP_S1"/>
    <property type="match status" value="1"/>
</dbReference>
<dbReference type="PANTHER" id="PTHR33376">
    <property type="match status" value="1"/>
</dbReference>
<reference evidence="5" key="1">
    <citation type="journal article" date="2021" name="PeerJ">
        <title>Extensive microbial diversity within the chicken gut microbiome revealed by metagenomics and culture.</title>
        <authorList>
            <person name="Gilroy R."/>
            <person name="Ravi A."/>
            <person name="Getino M."/>
            <person name="Pursley I."/>
            <person name="Horton D.L."/>
            <person name="Alikhan N.F."/>
            <person name="Baker D."/>
            <person name="Gharbi K."/>
            <person name="Hall N."/>
            <person name="Watson M."/>
            <person name="Adriaenssens E.M."/>
            <person name="Foster-Nyarko E."/>
            <person name="Jarju S."/>
            <person name="Secka A."/>
            <person name="Antonio M."/>
            <person name="Oren A."/>
            <person name="Chaudhuri R.R."/>
            <person name="La Ragione R."/>
            <person name="Hildebrand F."/>
            <person name="Pallen M.J."/>
        </authorList>
    </citation>
    <scope>NUCLEOTIDE SEQUENCE</scope>
    <source>
        <strain evidence="5">ChiBcec18-1249</strain>
    </source>
</reference>
<dbReference type="PROSITE" id="PS51257">
    <property type="entry name" value="PROKAR_LIPOPROTEIN"/>
    <property type="match status" value="1"/>
</dbReference>
<feature type="signal peptide" evidence="4">
    <location>
        <begin position="1"/>
        <end position="19"/>
    </location>
</feature>
<comment type="caution">
    <text evidence="5">The sequence shown here is derived from an EMBL/GenBank/DDBJ whole genome shotgun (WGS) entry which is preliminary data.</text>
</comment>
<evidence type="ECO:0000256" key="3">
    <source>
        <dbReference type="ARBA" id="ARBA00022729"/>
    </source>
</evidence>
<comment type="similarity">
    <text evidence="1">Belongs to the bacterial solute-binding protein 7 family.</text>
</comment>
<keyword evidence="3 4" id="KW-0732">Signal</keyword>
<protein>
    <submittedName>
        <fullName evidence="5">TRAP transporter substrate-binding protein DctP</fullName>
    </submittedName>
</protein>
<evidence type="ECO:0000256" key="1">
    <source>
        <dbReference type="ARBA" id="ARBA00009023"/>
    </source>
</evidence>
<evidence type="ECO:0000256" key="4">
    <source>
        <dbReference type="SAM" id="SignalP"/>
    </source>
</evidence>
<evidence type="ECO:0000256" key="2">
    <source>
        <dbReference type="ARBA" id="ARBA00022448"/>
    </source>
</evidence>
<dbReference type="EMBL" id="DWZJ01000022">
    <property type="protein sequence ID" value="HJB12696.1"/>
    <property type="molecule type" value="Genomic_DNA"/>
</dbReference>
<dbReference type="GO" id="GO:0030288">
    <property type="term" value="C:outer membrane-bounded periplasmic space"/>
    <property type="evidence" value="ECO:0007669"/>
    <property type="project" value="InterPro"/>
</dbReference>
<dbReference type="PANTHER" id="PTHR33376:SF7">
    <property type="entry name" value="C4-DICARBOXYLATE-BINDING PROTEIN DCTB"/>
    <property type="match status" value="1"/>
</dbReference>
<dbReference type="InterPro" id="IPR038404">
    <property type="entry name" value="TRAP_DctP_sf"/>
</dbReference>
<proteinExistence type="inferred from homology"/>
<dbReference type="GO" id="GO:0055085">
    <property type="term" value="P:transmembrane transport"/>
    <property type="evidence" value="ECO:0007669"/>
    <property type="project" value="InterPro"/>
</dbReference>
<dbReference type="InterPro" id="IPR004682">
    <property type="entry name" value="TRAP_DctP"/>
</dbReference>
<name>A0A9D2RRF9_9FIRM</name>